<name>A0A2Z6NAR5_TRISU</name>
<protein>
    <recommendedName>
        <fullName evidence="2">DUF1995 domain-containing protein</fullName>
    </recommendedName>
</protein>
<dbReference type="Proteomes" id="UP000242715">
    <property type="component" value="Unassembled WGS sequence"/>
</dbReference>
<accession>A0A2Z6NAR5</accession>
<evidence type="ECO:0000259" key="2">
    <source>
        <dbReference type="Pfam" id="PF09353"/>
    </source>
</evidence>
<feature type="region of interest" description="Disordered" evidence="1">
    <location>
        <begin position="1"/>
        <end position="24"/>
    </location>
</feature>
<evidence type="ECO:0000256" key="1">
    <source>
        <dbReference type="SAM" id="MobiDB-lite"/>
    </source>
</evidence>
<dbReference type="GO" id="GO:0009507">
    <property type="term" value="C:chloroplast"/>
    <property type="evidence" value="ECO:0007669"/>
    <property type="project" value="TreeGrafter"/>
</dbReference>
<feature type="compositionally biased region" description="Low complexity" evidence="1">
    <location>
        <begin position="1"/>
        <end position="22"/>
    </location>
</feature>
<evidence type="ECO:0000313" key="4">
    <source>
        <dbReference type="Proteomes" id="UP000242715"/>
    </source>
</evidence>
<dbReference type="PANTHER" id="PTHR36365:SF1">
    <property type="entry name" value="OS05G0500400 PROTEIN"/>
    <property type="match status" value="1"/>
</dbReference>
<dbReference type="InterPro" id="IPR018962">
    <property type="entry name" value="DUF1995"/>
</dbReference>
<organism evidence="3 4">
    <name type="scientific">Trifolium subterraneum</name>
    <name type="common">Subterranean clover</name>
    <dbReference type="NCBI Taxonomy" id="3900"/>
    <lineage>
        <taxon>Eukaryota</taxon>
        <taxon>Viridiplantae</taxon>
        <taxon>Streptophyta</taxon>
        <taxon>Embryophyta</taxon>
        <taxon>Tracheophyta</taxon>
        <taxon>Spermatophyta</taxon>
        <taxon>Magnoliopsida</taxon>
        <taxon>eudicotyledons</taxon>
        <taxon>Gunneridae</taxon>
        <taxon>Pentapetalae</taxon>
        <taxon>rosids</taxon>
        <taxon>fabids</taxon>
        <taxon>Fabales</taxon>
        <taxon>Fabaceae</taxon>
        <taxon>Papilionoideae</taxon>
        <taxon>50 kb inversion clade</taxon>
        <taxon>NPAAA clade</taxon>
        <taxon>Hologalegina</taxon>
        <taxon>IRL clade</taxon>
        <taxon>Trifolieae</taxon>
        <taxon>Trifolium</taxon>
    </lineage>
</organism>
<dbReference type="PANTHER" id="PTHR36365">
    <property type="entry name" value="OS05G0500400 PROTEIN"/>
    <property type="match status" value="1"/>
</dbReference>
<dbReference type="Pfam" id="PF09353">
    <property type="entry name" value="DUF1995"/>
    <property type="match status" value="1"/>
</dbReference>
<dbReference type="OrthoDB" id="515480at2759"/>
<keyword evidence="4" id="KW-1185">Reference proteome</keyword>
<evidence type="ECO:0000313" key="3">
    <source>
        <dbReference type="EMBL" id="GAU26367.1"/>
    </source>
</evidence>
<feature type="domain" description="DUF1995" evidence="2">
    <location>
        <begin position="83"/>
        <end position="319"/>
    </location>
</feature>
<proteinExistence type="predicted"/>
<sequence length="349" mass="38345">MASLSSSSSSSSYLHTTHSQSTKNFKPSPCITAYSNIKFTSIPFHTHYLCKHYHISCIPLSPTIPLKATSTLIHSSLSSPNPPISKEDAILQAKTSLSTVLEKPLNNPKLIGKLKKLKQSKFRVEIPVIDDSPDSLSKLALDIFGDISIKRKSSAIKILLLWPNPSLKEAAIVAFQSHSISNVVEHIDIVSAAKTDPRILNSADVTIFLVPESSQLSVVKMVSDAFSPKPVVLLNPKWAFEEESNFGNLSGFVSTFEVVYSFMGLEVRGLLSKRKGVIFKYVRDGVGSGERWNVFVEEGEEMKVVSSFKVRPSIVEVENVLYNLMAINSPITKSAKFFKGLVSSVTGKK</sequence>
<dbReference type="AlphaFoldDB" id="A0A2Z6NAR5"/>
<reference evidence="4" key="1">
    <citation type="journal article" date="2017" name="Front. Plant Sci.">
        <title>Climate Clever Clovers: New Paradigm to Reduce the Environmental Footprint of Ruminants by Breeding Low Methanogenic Forages Utilizing Haplotype Variation.</title>
        <authorList>
            <person name="Kaur P."/>
            <person name="Appels R."/>
            <person name="Bayer P.E."/>
            <person name="Keeble-Gagnere G."/>
            <person name="Wang J."/>
            <person name="Hirakawa H."/>
            <person name="Shirasawa K."/>
            <person name="Vercoe P."/>
            <person name="Stefanova K."/>
            <person name="Durmic Z."/>
            <person name="Nichols P."/>
            <person name="Revell C."/>
            <person name="Isobe S.N."/>
            <person name="Edwards D."/>
            <person name="Erskine W."/>
        </authorList>
    </citation>
    <scope>NUCLEOTIDE SEQUENCE [LARGE SCALE GENOMIC DNA]</scope>
    <source>
        <strain evidence="4">cv. Daliak</strain>
    </source>
</reference>
<dbReference type="EMBL" id="DF973333">
    <property type="protein sequence ID" value="GAU26367.1"/>
    <property type="molecule type" value="Genomic_DNA"/>
</dbReference>
<gene>
    <name evidence="3" type="ORF">TSUD_102010</name>
</gene>